<keyword evidence="10" id="KW-1185">Reference proteome</keyword>
<keyword evidence="6" id="KW-0175">Coiled coil</keyword>
<feature type="domain" description="K Homology" evidence="8">
    <location>
        <begin position="627"/>
        <end position="696"/>
    </location>
</feature>
<gene>
    <name evidence="9" type="ORF">TRIADDRAFT_26766</name>
</gene>
<dbReference type="InterPro" id="IPR004087">
    <property type="entry name" value="KH_dom"/>
</dbReference>
<dbReference type="SUPFAM" id="SSF54791">
    <property type="entry name" value="Eukaryotic type KH-domain (KH-domain type I)"/>
    <property type="match status" value="13"/>
</dbReference>
<feature type="domain" description="K Homology" evidence="8">
    <location>
        <begin position="48"/>
        <end position="125"/>
    </location>
</feature>
<dbReference type="EMBL" id="DS985246">
    <property type="protein sequence ID" value="EDV24343.1"/>
    <property type="molecule type" value="Genomic_DNA"/>
</dbReference>
<dbReference type="InterPro" id="IPR057778">
    <property type="entry name" value="KH_Vigilin_N"/>
</dbReference>
<evidence type="ECO:0000256" key="3">
    <source>
        <dbReference type="ARBA" id="ARBA00022737"/>
    </source>
</evidence>
<dbReference type="Pfam" id="PF24668">
    <property type="entry name" value="KH_Vigilin"/>
    <property type="match status" value="1"/>
</dbReference>
<dbReference type="GO" id="GO:0003729">
    <property type="term" value="F:mRNA binding"/>
    <property type="evidence" value="ECO:0000318"/>
    <property type="project" value="GO_Central"/>
</dbReference>
<dbReference type="CDD" id="cd22416">
    <property type="entry name" value="KH-I_Vigilin_rpt13"/>
    <property type="match status" value="1"/>
</dbReference>
<dbReference type="Gene3D" id="3.30.1370.10">
    <property type="entry name" value="K Homology domain, type 1"/>
    <property type="match status" value="15"/>
</dbReference>
<dbReference type="eggNOG" id="KOG2208">
    <property type="taxonomic scope" value="Eukaryota"/>
</dbReference>
<proteinExistence type="predicted"/>
<dbReference type="CDD" id="cd22405">
    <property type="entry name" value="KH-I_Vigilin_rpt1"/>
    <property type="match status" value="1"/>
</dbReference>
<feature type="region of interest" description="Disordered" evidence="7">
    <location>
        <begin position="1"/>
        <end position="42"/>
    </location>
</feature>
<dbReference type="InParanoid" id="B3S083"/>
<dbReference type="FunCoup" id="B3S083">
    <property type="interactions" value="1551"/>
</dbReference>
<dbReference type="CTD" id="6754701"/>
<dbReference type="PhylomeDB" id="B3S083"/>
<keyword evidence="4 5" id="KW-0694">RNA-binding</keyword>
<feature type="domain" description="K Homology" evidence="8">
    <location>
        <begin position="1011"/>
        <end position="1080"/>
    </location>
</feature>
<dbReference type="PROSITE" id="PS50084">
    <property type="entry name" value="KH_TYPE_1"/>
    <property type="match status" value="13"/>
</dbReference>
<feature type="domain" description="K Homology" evidence="8">
    <location>
        <begin position="774"/>
        <end position="842"/>
    </location>
</feature>
<dbReference type="SMART" id="SM00322">
    <property type="entry name" value="KH"/>
    <property type="match status" value="15"/>
</dbReference>
<feature type="domain" description="K Homology" evidence="8">
    <location>
        <begin position="555"/>
        <end position="623"/>
    </location>
</feature>
<evidence type="ECO:0000313" key="9">
    <source>
        <dbReference type="EMBL" id="EDV24343.1"/>
    </source>
</evidence>
<dbReference type="STRING" id="10228.B3S083"/>
<feature type="domain" description="K Homology" evidence="8">
    <location>
        <begin position="126"/>
        <end position="193"/>
    </location>
</feature>
<dbReference type="CDD" id="cd22409">
    <property type="entry name" value="KH-I_Vigilin_rpt5"/>
    <property type="match status" value="1"/>
</dbReference>
<feature type="domain" description="K Homology" evidence="8">
    <location>
        <begin position="846"/>
        <end position="932"/>
    </location>
</feature>
<feature type="coiled-coil region" evidence="6">
    <location>
        <begin position="987"/>
        <end position="1018"/>
    </location>
</feature>
<feature type="domain" description="K Homology" evidence="8">
    <location>
        <begin position="933"/>
        <end position="999"/>
    </location>
</feature>
<evidence type="ECO:0000256" key="6">
    <source>
        <dbReference type="SAM" id="Coils"/>
    </source>
</evidence>
<evidence type="ECO:0000256" key="7">
    <source>
        <dbReference type="SAM" id="MobiDB-lite"/>
    </source>
</evidence>
<feature type="region of interest" description="Disordered" evidence="7">
    <location>
        <begin position="1166"/>
        <end position="1244"/>
    </location>
</feature>
<name>B3S083_TRIAD</name>
<feature type="domain" description="K Homology" evidence="8">
    <location>
        <begin position="701"/>
        <end position="770"/>
    </location>
</feature>
<dbReference type="GeneID" id="6754701"/>
<dbReference type="CDD" id="cd22411">
    <property type="entry name" value="KH-I_Vigilin_rpt8"/>
    <property type="match status" value="1"/>
</dbReference>
<evidence type="ECO:0000256" key="4">
    <source>
        <dbReference type="ARBA" id="ARBA00022884"/>
    </source>
</evidence>
<feature type="domain" description="K Homology" evidence="8">
    <location>
        <begin position="410"/>
        <end position="477"/>
    </location>
</feature>
<dbReference type="CDD" id="cd22415">
    <property type="entry name" value="KH-I_Vigilin_rpt12"/>
    <property type="match status" value="1"/>
</dbReference>
<dbReference type="Proteomes" id="UP000009022">
    <property type="component" value="Unassembled WGS sequence"/>
</dbReference>
<dbReference type="InterPro" id="IPR004088">
    <property type="entry name" value="KH_dom_type_1"/>
</dbReference>
<keyword evidence="3" id="KW-0677">Repeat</keyword>
<keyword evidence="2" id="KW-0963">Cytoplasm</keyword>
<feature type="domain" description="K Homology" evidence="8">
    <location>
        <begin position="270"/>
        <end position="338"/>
    </location>
</feature>
<dbReference type="FunFam" id="3.30.1370.10:FF:000061">
    <property type="entry name" value="High density lipoprotein binding protein"/>
    <property type="match status" value="1"/>
</dbReference>
<accession>B3S083</accession>
<dbReference type="OrthoDB" id="10027144at2759"/>
<sequence length="1244" mass="139874">MDTISDVVDDQKPDYPQAFPPLPTSSRPQETTTNMKWGPSALPSIPSSSITQVFHVPMEERKFGRHGEQVLGPEQQQAQVCKEVMQKTNTTIEVSSTKDQTLTIMVTGKKDAVAKAKRLILIGLQKQSAIELPVQKEYLGAILGRGGKSLQQLELTTSTKIKVIGEGPIVNIRITGSRDKIDDARHQILVLVDQQEKLAHERLNISKIYHPFISGPNGSIIKTISEKTGARIHVPPISVEKDEIVVSGEKDGVLKAVKEISAIYNEKRRKCKTVSVEVKKSQHKYVIGHRGQGLQEILELTGVSVEVPPSDSNSETITLRGEQEHLGNALTHVYEKANSTISEKVDAPVWLHRHLIGKKGENISKVLQDMSKLHVEFERDRDLIILEGKPEEVQVVKKNLQKFMKNLVDKMDHIEIKINRRFYKQLIGKNKANINAIKNQTGTMIYFPSDESSEVISIEGDSDGVKLAKEKILSLVKKWENERVKDLVFEQKFHRRIIGSKGSNIREISAAYPEISINFPDPQSDSDVVQVRGPKDDVDKVCSKLKKIYSNLIESNHVEEFSVFKQFHRNIIGKGGITIRKIREETNTRIDIPNENSGSDIIKVTGRQKDVKMAREKILAIQKELANVEEITVSIPQKYHNRLIGSKGKLIRSISNDCGGVIIKIPDGKTTSDKIVIRGPKDDIKNAKAMLLEIANEQELHSFTTEVRAKPEFHRFLIGAGGRKINKLKQNTSTRIIFPTQKDEDKELIVIIGTKENIEKTKAELEDQIRELENTKEETISIAPKYYKRLLANGRQILREISEENGNVIISIPRDNASDKVIIKGSSSCVDSAKVKLLEIVDEIDSMVTIDCQVSQKYHKNILGVKGCNIQQVVSDFKVDVKFPNKSANRQKNLPNGGAVDDNDPIKTDIITITGLPANVEGAKEAILSFVPISEEMNVSIEYHRSLIGVKGRDIRAMMEKYSVNISVPPADQHSDCIKIFGTPSQIEKAKSAILDRIKELEEEKEDKKKRNFQIVVEVDPCHHSKIIGPKGSTISKIRADHNVQVKVPSDKESNDRKIVITGYENEANAAKLKIEKIVQDLENQIVESYTMEYRIQRNISRLPDIREITKDRKVSIKFSKDQENNNVEITGLAENIEGAKKDLDKLIETEREKIEEKELLSHYMYKREERQDHQSSSRGRNSKSRGYVVRNAPWDHSQGLSPPSTTDTQAFPAFGDSIDSNGPNSNWGPSQNTALSGRNIQDY</sequence>
<protein>
    <recommendedName>
        <fullName evidence="8">K Homology domain-containing protein</fullName>
    </recommendedName>
</protein>
<dbReference type="PANTHER" id="PTHR10627">
    <property type="entry name" value="SCP160"/>
    <property type="match status" value="1"/>
</dbReference>
<evidence type="ECO:0000256" key="1">
    <source>
        <dbReference type="ARBA" id="ARBA00004496"/>
    </source>
</evidence>
<dbReference type="Pfam" id="PF00013">
    <property type="entry name" value="KH_1"/>
    <property type="match status" value="13"/>
</dbReference>
<evidence type="ECO:0000313" key="10">
    <source>
        <dbReference type="Proteomes" id="UP000009022"/>
    </source>
</evidence>
<feature type="domain" description="K Homology" evidence="8">
    <location>
        <begin position="481"/>
        <end position="550"/>
    </location>
</feature>
<feature type="compositionally biased region" description="Basic and acidic residues" evidence="7">
    <location>
        <begin position="1166"/>
        <end position="1176"/>
    </location>
</feature>
<feature type="compositionally biased region" description="Polar residues" evidence="7">
    <location>
        <begin position="24"/>
        <end position="35"/>
    </location>
</feature>
<feature type="compositionally biased region" description="Polar residues" evidence="7">
    <location>
        <begin position="1219"/>
        <end position="1244"/>
    </location>
</feature>
<dbReference type="KEGG" id="tad:TRIADDRAFT_26766"/>
<dbReference type="CDD" id="cd22410">
    <property type="entry name" value="KH-I_Vigilin_rpt7"/>
    <property type="match status" value="1"/>
</dbReference>
<comment type="subcellular location">
    <subcellularLocation>
        <location evidence="1">Cytoplasm</location>
    </subcellularLocation>
</comment>
<reference evidence="9 10" key="1">
    <citation type="journal article" date="2008" name="Nature">
        <title>The Trichoplax genome and the nature of placozoans.</title>
        <authorList>
            <person name="Srivastava M."/>
            <person name="Begovic E."/>
            <person name="Chapman J."/>
            <person name="Putnam N.H."/>
            <person name="Hellsten U."/>
            <person name="Kawashima T."/>
            <person name="Kuo A."/>
            <person name="Mitros T."/>
            <person name="Salamov A."/>
            <person name="Carpenter M.L."/>
            <person name="Signorovitch A.Y."/>
            <person name="Moreno M.A."/>
            <person name="Kamm K."/>
            <person name="Grimwood J."/>
            <person name="Schmutz J."/>
            <person name="Shapiro H."/>
            <person name="Grigoriev I.V."/>
            <person name="Buss L.W."/>
            <person name="Schierwater B."/>
            <person name="Dellaporta S.L."/>
            <person name="Rokhsar D.S."/>
        </authorList>
    </citation>
    <scope>NUCLEOTIDE SEQUENCE [LARGE SCALE GENOMIC DNA]</scope>
    <source>
        <strain evidence="9 10">Grell-BS-1999</strain>
    </source>
</reference>
<dbReference type="CDD" id="cd22413">
    <property type="entry name" value="KH-I_Vigilin_rpt10"/>
    <property type="match status" value="1"/>
</dbReference>
<evidence type="ECO:0000256" key="5">
    <source>
        <dbReference type="PROSITE-ProRule" id="PRU00117"/>
    </source>
</evidence>
<feature type="coiled-coil region" evidence="6">
    <location>
        <begin position="1130"/>
        <end position="1161"/>
    </location>
</feature>
<dbReference type="CDD" id="cd22417">
    <property type="entry name" value="KH-I_Vigilin_rpt14"/>
    <property type="match status" value="1"/>
</dbReference>
<evidence type="ECO:0000259" key="8">
    <source>
        <dbReference type="SMART" id="SM00322"/>
    </source>
</evidence>
<feature type="domain" description="K Homology" evidence="8">
    <location>
        <begin position="1088"/>
        <end position="1149"/>
    </location>
</feature>
<feature type="coiled-coil region" evidence="6">
    <location>
        <begin position="751"/>
        <end position="782"/>
    </location>
</feature>
<evidence type="ECO:0000256" key="2">
    <source>
        <dbReference type="ARBA" id="ARBA00022490"/>
    </source>
</evidence>
<feature type="compositionally biased region" description="Polar residues" evidence="7">
    <location>
        <begin position="1199"/>
        <end position="1210"/>
    </location>
</feature>
<dbReference type="CDD" id="cd22407">
    <property type="entry name" value="KH-I_Vigilin_rpt3"/>
    <property type="match status" value="1"/>
</dbReference>
<feature type="domain" description="K Homology" evidence="8">
    <location>
        <begin position="197"/>
        <end position="265"/>
    </location>
</feature>
<dbReference type="InterPro" id="IPR036612">
    <property type="entry name" value="KH_dom_type_1_sf"/>
</dbReference>
<dbReference type="CDD" id="cd02394">
    <property type="entry name" value="KH-I_Vigilin_rpt6"/>
    <property type="match status" value="1"/>
</dbReference>
<dbReference type="OMA" id="DHAGQQV"/>
<dbReference type="CDD" id="cd22408">
    <property type="entry name" value="KH-I_Vigilin_rpt4"/>
    <property type="match status" value="1"/>
</dbReference>
<feature type="domain" description="K Homology" evidence="8">
    <location>
        <begin position="339"/>
        <end position="405"/>
    </location>
</feature>
<dbReference type="AlphaFoldDB" id="B3S083"/>
<dbReference type="PANTHER" id="PTHR10627:SF31">
    <property type="entry name" value="DODECA-SATELLITE-BINDING PROTEIN 1, ISOFORM A"/>
    <property type="match status" value="1"/>
</dbReference>
<organism evidence="9 10">
    <name type="scientific">Trichoplax adhaerens</name>
    <name type="common">Trichoplax reptans</name>
    <dbReference type="NCBI Taxonomy" id="10228"/>
    <lineage>
        <taxon>Eukaryota</taxon>
        <taxon>Metazoa</taxon>
        <taxon>Placozoa</taxon>
        <taxon>Uniplacotomia</taxon>
        <taxon>Trichoplacea</taxon>
        <taxon>Trichoplacidae</taxon>
        <taxon>Trichoplax</taxon>
    </lineage>
</organism>
<dbReference type="RefSeq" id="XP_002113869.1">
    <property type="nucleotide sequence ID" value="XM_002113833.1"/>
</dbReference>
<dbReference type="CDD" id="cd22412">
    <property type="entry name" value="KH-I_Vigilin_rpt9"/>
    <property type="match status" value="1"/>
</dbReference>
<dbReference type="HOGENOM" id="CLU_003293_1_1_1"/>